<dbReference type="RefSeq" id="WP_275844142.1">
    <property type="nucleotide sequence ID" value="NZ_CP135996.1"/>
</dbReference>
<dbReference type="Gene3D" id="1.20.140.160">
    <property type="match status" value="1"/>
</dbReference>
<dbReference type="InterPro" id="IPR013324">
    <property type="entry name" value="RNA_pol_sigma_r3/r4-like"/>
</dbReference>
<reference evidence="2" key="1">
    <citation type="submission" date="2024-06" db="EMBL/GenBank/DDBJ databases">
        <title>Caproicibacterium argilliputei sp. nov, a novel caproic acid producing anaerobic bacterium isolated from pit mud.</title>
        <authorList>
            <person name="Zeng C."/>
        </authorList>
    </citation>
    <scope>NUCLEOTIDE SEQUENCE [LARGE SCALE GENOMIC DNA]</scope>
    <source>
        <strain evidence="2">ZCY20-5</strain>
    </source>
</reference>
<accession>A0AA97DAJ8</accession>
<reference evidence="2" key="3">
    <citation type="submission" date="2024-06" db="EMBL/GenBank/DDBJ databases">
        <authorList>
            <person name="Zeng C."/>
        </authorList>
    </citation>
    <scope>NUCLEOTIDE SEQUENCE [LARGE SCALE GENOMIC DNA]</scope>
    <source>
        <strain evidence="2">ZCY20-5</strain>
    </source>
</reference>
<dbReference type="EMBL" id="CP135996">
    <property type="protein sequence ID" value="WOC32080.1"/>
    <property type="molecule type" value="Genomic_DNA"/>
</dbReference>
<dbReference type="AlphaFoldDB" id="A0AA97DAJ8"/>
<sequence>MSEDKKYTILVKHQRVEVSKAVYHAYHKAREAERYQDKVARQFELSLERFQEDGVQVELQLSIYEPTVEDRLTQQEQLKKLGQALAALNSEEKLLIHELFFNGLSERNLSAKINVPQKTINDRKRKILLKLRNLMEN</sequence>
<protein>
    <submittedName>
        <fullName evidence="1">Sigma-70 family RNA polymerase sigma factor</fullName>
    </submittedName>
</protein>
<name>A0AA97DAJ8_9FIRM</name>
<evidence type="ECO:0000313" key="2">
    <source>
        <dbReference type="Proteomes" id="UP001300604"/>
    </source>
</evidence>
<reference evidence="1 2" key="2">
    <citation type="submission" date="2024-06" db="EMBL/GenBank/DDBJ databases">
        <title>Caproicibacterium argilliputei sp. nov, a novel caproic acid producing anaerobic bacterium isolated from pit mud.</title>
        <authorList>
            <person name="Xia S."/>
        </authorList>
    </citation>
    <scope>NUCLEOTIDE SEQUENCE [LARGE SCALE GENOMIC DNA]</scope>
    <source>
        <strain evidence="1 2">ZCY20-5</strain>
    </source>
</reference>
<dbReference type="Proteomes" id="UP001300604">
    <property type="component" value="Chromosome"/>
</dbReference>
<proteinExistence type="predicted"/>
<dbReference type="KEGG" id="carl:PXC00_12925"/>
<keyword evidence="2" id="KW-1185">Reference proteome</keyword>
<gene>
    <name evidence="1" type="ORF">PXC00_12925</name>
</gene>
<organism evidence="1 2">
    <name type="scientific">Caproicibacterium argilliputei</name>
    <dbReference type="NCBI Taxonomy" id="3030016"/>
    <lineage>
        <taxon>Bacteria</taxon>
        <taxon>Bacillati</taxon>
        <taxon>Bacillota</taxon>
        <taxon>Clostridia</taxon>
        <taxon>Eubacteriales</taxon>
        <taxon>Oscillospiraceae</taxon>
        <taxon>Caproicibacterium</taxon>
    </lineage>
</organism>
<dbReference type="SUPFAM" id="SSF88659">
    <property type="entry name" value="Sigma3 and sigma4 domains of RNA polymerase sigma factors"/>
    <property type="match status" value="1"/>
</dbReference>
<evidence type="ECO:0000313" key="1">
    <source>
        <dbReference type="EMBL" id="WOC32080.1"/>
    </source>
</evidence>